<dbReference type="SUPFAM" id="SSF56399">
    <property type="entry name" value="ADP-ribosylation"/>
    <property type="match status" value="1"/>
</dbReference>
<keyword evidence="4" id="KW-0548">Nucleotidyltransferase</keyword>
<gene>
    <name evidence="10" type="ORF">IZO911_LOCUS16834</name>
    <name evidence="13" type="ORF">KXQ929_LOCUS30497</name>
    <name evidence="12" type="ORF">OKA104_LOCUS28472</name>
    <name evidence="11" type="ORF">VCS650_LOCUS17550</name>
</gene>
<dbReference type="AlphaFoldDB" id="A0A814KPT2"/>
<evidence type="ECO:0000313" key="11">
    <source>
        <dbReference type="EMBL" id="CAF1053719.1"/>
    </source>
</evidence>
<accession>A0A814KPT2</accession>
<feature type="repeat" description="TPR" evidence="8">
    <location>
        <begin position="436"/>
        <end position="469"/>
    </location>
</feature>
<protein>
    <recommendedName>
        <fullName evidence="9">NAD(P)(+)--arginine ADP-ribosyltransferase</fullName>
        <ecNumber evidence="9">2.4.2.31</ecNumber>
    </recommendedName>
    <alternativeName>
        <fullName evidence="9">Mono(ADP-ribosyl)transferase</fullName>
    </alternativeName>
</protein>
<evidence type="ECO:0000313" key="10">
    <source>
        <dbReference type="EMBL" id="CAF0985950.1"/>
    </source>
</evidence>
<evidence type="ECO:0000256" key="3">
    <source>
        <dbReference type="ARBA" id="ARBA00022679"/>
    </source>
</evidence>
<evidence type="ECO:0000313" key="12">
    <source>
        <dbReference type="EMBL" id="CAF3977626.1"/>
    </source>
</evidence>
<proteinExistence type="inferred from homology"/>
<keyword evidence="6 8" id="KW-0802">TPR repeat</keyword>
<evidence type="ECO:0000256" key="8">
    <source>
        <dbReference type="PROSITE-ProRule" id="PRU00339"/>
    </source>
</evidence>
<keyword evidence="5" id="KW-0677">Repeat</keyword>
<dbReference type="Proteomes" id="UP000663868">
    <property type="component" value="Unassembled WGS sequence"/>
</dbReference>
<dbReference type="Pfam" id="PF01129">
    <property type="entry name" value="ART"/>
    <property type="match status" value="1"/>
</dbReference>
<dbReference type="SUPFAM" id="SSF81901">
    <property type="entry name" value="HCP-like"/>
    <property type="match status" value="1"/>
</dbReference>
<evidence type="ECO:0000256" key="4">
    <source>
        <dbReference type="ARBA" id="ARBA00022695"/>
    </source>
</evidence>
<keyword evidence="2 9" id="KW-0328">Glycosyltransferase</keyword>
<feature type="repeat" description="TPR" evidence="8">
    <location>
        <begin position="603"/>
        <end position="636"/>
    </location>
</feature>
<evidence type="ECO:0000256" key="6">
    <source>
        <dbReference type="ARBA" id="ARBA00022803"/>
    </source>
</evidence>
<dbReference type="OrthoDB" id="19588at2759"/>
<dbReference type="Pfam" id="PF13424">
    <property type="entry name" value="TPR_12"/>
    <property type="match status" value="1"/>
</dbReference>
<dbReference type="Pfam" id="PF13374">
    <property type="entry name" value="TPR_10"/>
    <property type="match status" value="2"/>
</dbReference>
<dbReference type="InterPro" id="IPR011990">
    <property type="entry name" value="TPR-like_helical_dom_sf"/>
</dbReference>
<dbReference type="PROSITE" id="PS51996">
    <property type="entry name" value="TR_MART"/>
    <property type="match status" value="1"/>
</dbReference>
<dbReference type="EMBL" id="CAJNOE010000153">
    <property type="protein sequence ID" value="CAF0985950.1"/>
    <property type="molecule type" value="Genomic_DNA"/>
</dbReference>
<evidence type="ECO:0000256" key="2">
    <source>
        <dbReference type="ARBA" id="ARBA00022676"/>
    </source>
</evidence>
<dbReference type="PROSITE" id="PS50005">
    <property type="entry name" value="TPR"/>
    <property type="match status" value="4"/>
</dbReference>
<dbReference type="EMBL" id="CAJOAY010002760">
    <property type="protein sequence ID" value="CAF3977626.1"/>
    <property type="molecule type" value="Genomic_DNA"/>
</dbReference>
<dbReference type="Gene3D" id="3.90.176.10">
    <property type="entry name" value="Toxin ADP-ribosyltransferase, Chain A, domain 1"/>
    <property type="match status" value="1"/>
</dbReference>
<dbReference type="Pfam" id="PF13181">
    <property type="entry name" value="TPR_8"/>
    <property type="match status" value="2"/>
</dbReference>
<dbReference type="GO" id="GO:0106274">
    <property type="term" value="F:NAD+-protein-arginine ADP-ribosyltransferase activity"/>
    <property type="evidence" value="ECO:0007669"/>
    <property type="project" value="UniProtKB-EC"/>
</dbReference>
<comment type="similarity">
    <text evidence="1 9">Belongs to the Arg-specific ADP-ribosyltransferase family.</text>
</comment>
<dbReference type="Gene3D" id="1.25.40.10">
    <property type="entry name" value="Tetratricopeptide repeat domain"/>
    <property type="match status" value="3"/>
</dbReference>
<keyword evidence="9" id="KW-0521">NADP</keyword>
<dbReference type="EMBL" id="CAJOBB010003328">
    <property type="protein sequence ID" value="CAF4034406.1"/>
    <property type="molecule type" value="Genomic_DNA"/>
</dbReference>
<feature type="repeat" description="TPR" evidence="8">
    <location>
        <begin position="644"/>
        <end position="677"/>
    </location>
</feature>
<dbReference type="InterPro" id="IPR019734">
    <property type="entry name" value="TPR_rpt"/>
</dbReference>
<organism evidence="11 14">
    <name type="scientific">Adineta steineri</name>
    <dbReference type="NCBI Taxonomy" id="433720"/>
    <lineage>
        <taxon>Eukaryota</taxon>
        <taxon>Metazoa</taxon>
        <taxon>Spiralia</taxon>
        <taxon>Gnathifera</taxon>
        <taxon>Rotifera</taxon>
        <taxon>Eurotatoria</taxon>
        <taxon>Bdelloidea</taxon>
        <taxon>Adinetida</taxon>
        <taxon>Adinetidae</taxon>
        <taxon>Adineta</taxon>
    </lineage>
</organism>
<name>A0A814KPT2_9BILA</name>
<dbReference type="InterPro" id="IPR000768">
    <property type="entry name" value="ART"/>
</dbReference>
<dbReference type="Proteomes" id="UP000663881">
    <property type="component" value="Unassembled WGS sequence"/>
</dbReference>
<dbReference type="EC" id="2.4.2.31" evidence="9"/>
<dbReference type="GO" id="GO:0016779">
    <property type="term" value="F:nucleotidyltransferase activity"/>
    <property type="evidence" value="ECO:0007669"/>
    <property type="project" value="UniProtKB-KW"/>
</dbReference>
<dbReference type="EMBL" id="CAJNON010000162">
    <property type="protein sequence ID" value="CAF1053719.1"/>
    <property type="molecule type" value="Genomic_DNA"/>
</dbReference>
<evidence type="ECO:0000256" key="9">
    <source>
        <dbReference type="RuleBase" id="RU361228"/>
    </source>
</evidence>
<dbReference type="PANTHER" id="PTHR45641:SF19">
    <property type="entry name" value="NEPHROCYSTIN-3"/>
    <property type="match status" value="1"/>
</dbReference>
<dbReference type="PANTHER" id="PTHR45641">
    <property type="entry name" value="TETRATRICOPEPTIDE REPEAT PROTEIN (AFU_ORTHOLOGUE AFUA_6G03870)"/>
    <property type="match status" value="1"/>
</dbReference>
<keyword evidence="3 9" id="KW-0808">Transferase</keyword>
<feature type="repeat" description="TPR" evidence="8">
    <location>
        <begin position="485"/>
        <end position="518"/>
    </location>
</feature>
<evidence type="ECO:0000313" key="14">
    <source>
        <dbReference type="Proteomes" id="UP000663891"/>
    </source>
</evidence>
<evidence type="ECO:0000313" key="13">
    <source>
        <dbReference type="EMBL" id="CAF4034406.1"/>
    </source>
</evidence>
<evidence type="ECO:0000256" key="7">
    <source>
        <dbReference type="ARBA" id="ARBA00047597"/>
    </source>
</evidence>
<comment type="catalytic activity">
    <reaction evidence="7 9">
        <text>L-arginyl-[protein] + NAD(+) = N(omega)-(ADP-D-ribosyl)-L-arginyl-[protein] + nicotinamide + H(+)</text>
        <dbReference type="Rhea" id="RHEA:19149"/>
        <dbReference type="Rhea" id="RHEA-COMP:10532"/>
        <dbReference type="Rhea" id="RHEA-COMP:15087"/>
        <dbReference type="ChEBI" id="CHEBI:15378"/>
        <dbReference type="ChEBI" id="CHEBI:17154"/>
        <dbReference type="ChEBI" id="CHEBI:29965"/>
        <dbReference type="ChEBI" id="CHEBI:57540"/>
        <dbReference type="ChEBI" id="CHEBI:142554"/>
        <dbReference type="EC" id="2.4.2.31"/>
    </reaction>
</comment>
<dbReference type="PROSITE" id="PS50293">
    <property type="entry name" value="TPR_REGION"/>
    <property type="match status" value="1"/>
</dbReference>
<dbReference type="Proteomes" id="UP000663891">
    <property type="component" value="Unassembled WGS sequence"/>
</dbReference>
<dbReference type="SUPFAM" id="SSF48452">
    <property type="entry name" value="TPR-like"/>
    <property type="match status" value="1"/>
</dbReference>
<evidence type="ECO:0000256" key="1">
    <source>
        <dbReference type="ARBA" id="ARBA00009558"/>
    </source>
</evidence>
<dbReference type="SMART" id="SM00028">
    <property type="entry name" value="TPR"/>
    <property type="match status" value="8"/>
</dbReference>
<comment type="caution">
    <text evidence="11">The sequence shown here is derived from an EMBL/GenBank/DDBJ whole genome shotgun (WGS) entry which is preliminary data.</text>
</comment>
<dbReference type="Proteomes" id="UP000663860">
    <property type="component" value="Unassembled WGS sequence"/>
</dbReference>
<reference evidence="11" key="1">
    <citation type="submission" date="2021-02" db="EMBL/GenBank/DDBJ databases">
        <authorList>
            <person name="Nowell W R."/>
        </authorList>
    </citation>
    <scope>NUCLEOTIDE SEQUENCE</scope>
</reference>
<keyword evidence="9" id="KW-0520">NAD</keyword>
<sequence>MPNTQRLRPMHFTLIWFNSKDLDDLIICQLLSMFKVVFPVNKLDQCLELLRLIHNEKVILIVPNEVLESMAPSIQPMSHVDSIYIYSEEQINLELWKLADSKFKGPFSDLLSQCRLLQRMWHSCHLAPILSNVLPSNAESMDRTSNQLDPTYMWTQLLKEVILEIDNDFEALRKMFNYFHQKFENDRVMLDKIIKAEKEYRSKTAITWYTAETFFYDILNTALRRQDAETILQFGPYLRDLHEQIRQLHAIQYPVSSFKPFTVHRCQRMGRAEFNKLKTNIGGLYSFNNFLSTSLDLDVASIIADSIAMSNDQNLLAIQFVINIKHSQNDIPFANVTEISQHNDEKEILFSMHTIFRVTDIEPIGNNYRIWRFVLESTDDNDDKLQMFAEKFRSRVGILTTQYRIAHILVALSYKDQALKIYQELLQSTNDQDEQALLHFHIGDIKYIQHQYQEAIKEFEQAISIYKITIQNGKAGHFFTSQRAAETHSALGLVYSDLHQYSEAIHFLREAIRIEPLIIKNWYTFASLLRKEGLNRYALEISETISRIQAKNTPEGHPDWIRTYDLIGAAHMDLGQNKEALPFYIKSLQIAQKFLSSDHPIHRSCYSRIADIYSNMGNYEDANKYYHMALEIYEKLPGDESSLANFYTALVQFYIKYERYETALKYFEKSLEIKKRILPVDHIDFAMMDLNQAVLYYRWKKYKKAYLLFITTFYKFRIYSSGDHSGLAECCAHMGKLWHELRNDDEALSFYKNALEIRQASPLGNYRQLIELCLSIAAVYHKRNDYGEALAYYEYAKSIRQQMLSDDHPTVQELNEKIERTEFLMHTNFY</sequence>
<evidence type="ECO:0000256" key="5">
    <source>
        <dbReference type="ARBA" id="ARBA00022737"/>
    </source>
</evidence>